<protein>
    <submittedName>
        <fullName evidence="1">Uncharacterized protein</fullName>
    </submittedName>
</protein>
<proteinExistence type="predicted"/>
<sequence>MSPRSYGPLAASPLRRLPLVAASVGVAPDWAVAFNVPGVGPTERAFANLVPRPRHPRRPLRTPGRGEPAVGAGVGGSPTSSPPAAMGVVYRMRAADWSRLKVSEGSGLPGGATQVTVEVQVPAAGSDGGDDAAAAAPPVTLRVRSLVWPAGQGFPARPLLPAWAASVMRPSERYLRLLRDGAAVWGIPAHYAAAVYGEGSSPSLAMPAMPSFRPPPPRPSLTEITSAGATRSRQAEARRRDRRSPRPPPRQALPAVAASLDAVPLTRRGAGGAADAAAAAGGVDFGLLFSPWRRVGDGPGGGAELVQGMDFTKGVDLRIMAPAGRGGGGGDAKLEKRLLVFLPGIDGTGMSIVSQLDGLEPDYDVRCLVVPRANRSGWTELIDTVLHLIEAEVLARRRARVAAATPDGQTPIGSPTWAAGALDMDDVLLVGESMGGCFTLAVANELTRRREEAEAAVVESVAGAAGATAGSAVEGAVLNGAASDGAATPRGVPVWGLYGLVVVNPATSFGRAALTPVWAALAGNLPEDVYKAIIGPVLLPLVFDGSSVVAQLTKPLADAAARLGLGAGRKPSSGSSTSSSSSARQDTASTVAPDAASPDVRTAVDTLMSASGLFARASELLPNAVVAHRVRLLIEYTLSDEDYARIGRAAPHAAVISCVNDLLLPSATEAVRLEAAIPGLKRCMLPHGGHTPLQDYRVNLRALLTAATTTVAPAVRDVHADAAAFASSDRVAAFRERIVRRGWSSTVIPPMPSPAEEEALMAPYAPLRTWCDPVVVGLEHLPVAVPGGPPPPPILFVSNHTLVGTVDAALVVDAVYKHTGVLVRSLAHPAVLDWGQAPPGMVGGTTQAAKATPSPQRRRARRGASGMADAGGANGDAAVDKPSRAEEIATMRTGLQSSGVATVSPRALTGVLASGQWALLFPGGAREALKRRADAKYSLRWPATPEFIRTAAATGALIVPVSTVGTEDMAQVVVDAPEVAEAIRLFNRFKPAGRTSGGDSPTASSSTRGRRSGAGAAARTADAAADTTTSDMAARMRDAARVPGAGAKAWRGAVADGDDETVLVPPLAVPTSVDRLYVRFGVPLRLGAAALDDRAATAAAYEAVRDAVAGGVEELLDRRERDAYRSPASRAALGVGMRAGLGGRPMGGEGEPPRADMGGVAAVEEPPVTARGRVGAEVRRLGRRVGTTVKAGGGVATPAWAWSVGGKYIDADGFPVDVVE</sequence>
<accession>A0ACC3BVB5</accession>
<comment type="caution">
    <text evidence="1">The sequence shown here is derived from an EMBL/GenBank/DDBJ whole genome shotgun (WGS) entry which is preliminary data.</text>
</comment>
<dbReference type="Proteomes" id="UP000798662">
    <property type="component" value="Chromosome 1"/>
</dbReference>
<organism evidence="1 2">
    <name type="scientific">Pyropia yezoensis</name>
    <name type="common">Susabi-nori</name>
    <name type="synonym">Porphyra yezoensis</name>
    <dbReference type="NCBI Taxonomy" id="2788"/>
    <lineage>
        <taxon>Eukaryota</taxon>
        <taxon>Rhodophyta</taxon>
        <taxon>Bangiophyceae</taxon>
        <taxon>Bangiales</taxon>
        <taxon>Bangiaceae</taxon>
        <taxon>Pyropia</taxon>
    </lineage>
</organism>
<name>A0ACC3BVB5_PYRYE</name>
<dbReference type="EMBL" id="CM020618">
    <property type="protein sequence ID" value="KAK1861991.1"/>
    <property type="molecule type" value="Genomic_DNA"/>
</dbReference>
<evidence type="ECO:0000313" key="2">
    <source>
        <dbReference type="Proteomes" id="UP000798662"/>
    </source>
</evidence>
<reference evidence="1" key="1">
    <citation type="submission" date="2019-11" db="EMBL/GenBank/DDBJ databases">
        <title>Nori genome reveals adaptations in red seaweeds to the harsh intertidal environment.</title>
        <authorList>
            <person name="Wang D."/>
            <person name="Mao Y."/>
        </authorList>
    </citation>
    <scope>NUCLEOTIDE SEQUENCE</scope>
    <source>
        <tissue evidence="1">Gametophyte</tissue>
    </source>
</reference>
<gene>
    <name evidence="1" type="ORF">I4F81_004566</name>
</gene>
<evidence type="ECO:0000313" key="1">
    <source>
        <dbReference type="EMBL" id="KAK1861991.1"/>
    </source>
</evidence>
<keyword evidence="2" id="KW-1185">Reference proteome</keyword>